<organism evidence="2 3">
    <name type="scientific">Acidovorax soli</name>
    <dbReference type="NCBI Taxonomy" id="592050"/>
    <lineage>
        <taxon>Bacteria</taxon>
        <taxon>Pseudomonadati</taxon>
        <taxon>Pseudomonadota</taxon>
        <taxon>Betaproteobacteria</taxon>
        <taxon>Burkholderiales</taxon>
        <taxon>Comamonadaceae</taxon>
        <taxon>Acidovorax</taxon>
    </lineage>
</organism>
<sequence>MKILVLSDLHVEFAPFRPMLRSAASANVVVLADDIQQGNLAPSWARRTFPDKLLVLVAGNHEFYHGHWERTLDSIRNAARLHEVHFLEDTAVTIGEARFLGTTLWTDFEYFGAELRHAATLAAQRYMADYRLIEGCTPHATVERHNVSRAWLERELSTPVARVRHVVVTHRYPRKDSTPEQYQDELSTAAFGSEFPEHMFGGVDLWAHRHTHSSFDYRVSGCRVVCTPRVYPINKEKTVYENPDFNPGLVINLGMSTMKGHSECRLPCPCQGHWHERQTHQHVGRIRHCRSAFSTLAQYACRRVAED</sequence>
<dbReference type="EMBL" id="JACHLK010000001">
    <property type="protein sequence ID" value="MBB6557467.1"/>
    <property type="molecule type" value="Genomic_DNA"/>
</dbReference>
<dbReference type="InterPro" id="IPR029052">
    <property type="entry name" value="Metallo-depent_PP-like"/>
</dbReference>
<dbReference type="SUPFAM" id="SSF56300">
    <property type="entry name" value="Metallo-dependent phosphatases"/>
    <property type="match status" value="1"/>
</dbReference>
<evidence type="ECO:0000259" key="1">
    <source>
        <dbReference type="Pfam" id="PF00149"/>
    </source>
</evidence>
<feature type="domain" description="Calcineurin-like phosphoesterase" evidence="1">
    <location>
        <begin position="1"/>
        <end position="212"/>
    </location>
</feature>
<reference evidence="2 3" key="1">
    <citation type="submission" date="2020-08" db="EMBL/GenBank/DDBJ databases">
        <title>Functional genomics of gut bacteria from endangered species of beetles.</title>
        <authorList>
            <person name="Carlos-Shanley C."/>
        </authorList>
    </citation>
    <scope>NUCLEOTIDE SEQUENCE [LARGE SCALE GENOMIC DNA]</scope>
    <source>
        <strain evidence="2 3">S00198</strain>
    </source>
</reference>
<dbReference type="PANTHER" id="PTHR37844">
    <property type="entry name" value="SER/THR PROTEIN PHOSPHATASE SUPERFAMILY (AFU_ORTHOLOGUE AFUA_1G14840)"/>
    <property type="match status" value="1"/>
</dbReference>
<keyword evidence="3" id="KW-1185">Reference proteome</keyword>
<dbReference type="Gene3D" id="3.60.21.10">
    <property type="match status" value="1"/>
</dbReference>
<protein>
    <recommendedName>
        <fullName evidence="1">Calcineurin-like phosphoesterase domain-containing protein</fullName>
    </recommendedName>
</protein>
<name>A0A7X0P9G2_9BURK</name>
<dbReference type="Pfam" id="PF00149">
    <property type="entry name" value="Metallophos"/>
    <property type="match status" value="1"/>
</dbReference>
<dbReference type="AlphaFoldDB" id="A0A7X0P9G2"/>
<evidence type="ECO:0000313" key="2">
    <source>
        <dbReference type="EMBL" id="MBB6557467.1"/>
    </source>
</evidence>
<dbReference type="GO" id="GO:0016787">
    <property type="term" value="F:hydrolase activity"/>
    <property type="evidence" value="ECO:0007669"/>
    <property type="project" value="InterPro"/>
</dbReference>
<dbReference type="RefSeq" id="WP_184854925.1">
    <property type="nucleotide sequence ID" value="NZ_JACHLK010000001.1"/>
</dbReference>
<dbReference type="InterPro" id="IPR004843">
    <property type="entry name" value="Calcineurin-like_PHP"/>
</dbReference>
<gene>
    <name evidence="2" type="ORF">HNP48_000131</name>
</gene>
<proteinExistence type="predicted"/>
<dbReference type="Proteomes" id="UP000575083">
    <property type="component" value="Unassembled WGS sequence"/>
</dbReference>
<accession>A0A7X0P9G2</accession>
<evidence type="ECO:0000313" key="3">
    <source>
        <dbReference type="Proteomes" id="UP000575083"/>
    </source>
</evidence>
<dbReference type="PANTHER" id="PTHR37844:SF2">
    <property type="entry name" value="SER_THR PROTEIN PHOSPHATASE SUPERFAMILY (AFU_ORTHOLOGUE AFUA_1G14840)"/>
    <property type="match status" value="1"/>
</dbReference>
<comment type="caution">
    <text evidence="2">The sequence shown here is derived from an EMBL/GenBank/DDBJ whole genome shotgun (WGS) entry which is preliminary data.</text>
</comment>